<sequence>MVAFHNTQASALHILDMAVFGGFPGYYDFEDANGDKPNNSGTRIKKAQPGGQYTGLSAGGKDEEIGEILESELRDVNVWHSKFQS</sequence>
<dbReference type="EMBL" id="NHTK01005160">
    <property type="protein sequence ID" value="PPQ82441.1"/>
    <property type="molecule type" value="Genomic_DNA"/>
</dbReference>
<name>A0A409WVF8_9AGAR</name>
<evidence type="ECO:0000313" key="3">
    <source>
        <dbReference type="Proteomes" id="UP000284842"/>
    </source>
</evidence>
<dbReference type="AlphaFoldDB" id="A0A409WVF8"/>
<evidence type="ECO:0000313" key="2">
    <source>
        <dbReference type="EMBL" id="PPQ82441.1"/>
    </source>
</evidence>
<protein>
    <submittedName>
        <fullName evidence="2">Uncharacterized protein</fullName>
    </submittedName>
</protein>
<comment type="caution">
    <text evidence="2">The sequence shown here is derived from an EMBL/GenBank/DDBJ whole genome shotgun (WGS) entry which is preliminary data.</text>
</comment>
<accession>A0A409WVF8</accession>
<dbReference type="InParanoid" id="A0A409WVF8"/>
<evidence type="ECO:0000256" key="1">
    <source>
        <dbReference type="SAM" id="MobiDB-lite"/>
    </source>
</evidence>
<organism evidence="2 3">
    <name type="scientific">Panaeolus cyanescens</name>
    <dbReference type="NCBI Taxonomy" id="181874"/>
    <lineage>
        <taxon>Eukaryota</taxon>
        <taxon>Fungi</taxon>
        <taxon>Dikarya</taxon>
        <taxon>Basidiomycota</taxon>
        <taxon>Agaricomycotina</taxon>
        <taxon>Agaricomycetes</taxon>
        <taxon>Agaricomycetidae</taxon>
        <taxon>Agaricales</taxon>
        <taxon>Agaricineae</taxon>
        <taxon>Galeropsidaceae</taxon>
        <taxon>Panaeolus</taxon>
    </lineage>
</organism>
<feature type="region of interest" description="Disordered" evidence="1">
    <location>
        <begin position="32"/>
        <end position="59"/>
    </location>
</feature>
<proteinExistence type="predicted"/>
<keyword evidence="3" id="KW-1185">Reference proteome</keyword>
<gene>
    <name evidence="2" type="ORF">CVT24_002444</name>
</gene>
<reference evidence="2 3" key="1">
    <citation type="journal article" date="2018" name="Evol. Lett.">
        <title>Horizontal gene cluster transfer increased hallucinogenic mushroom diversity.</title>
        <authorList>
            <person name="Reynolds H.T."/>
            <person name="Vijayakumar V."/>
            <person name="Gluck-Thaler E."/>
            <person name="Korotkin H.B."/>
            <person name="Matheny P.B."/>
            <person name="Slot J.C."/>
        </authorList>
    </citation>
    <scope>NUCLEOTIDE SEQUENCE [LARGE SCALE GENOMIC DNA]</scope>
    <source>
        <strain evidence="2 3">2629</strain>
    </source>
</reference>
<dbReference type="Proteomes" id="UP000284842">
    <property type="component" value="Unassembled WGS sequence"/>
</dbReference>